<dbReference type="SUPFAM" id="SSF52402">
    <property type="entry name" value="Adenine nucleotide alpha hydrolases-like"/>
    <property type="match status" value="2"/>
</dbReference>
<dbReference type="EMBL" id="SUPL01000004">
    <property type="protein sequence ID" value="TJY35808.1"/>
    <property type="molecule type" value="Genomic_DNA"/>
</dbReference>
<dbReference type="AlphaFoldDB" id="A0A4U0EVP0"/>
<evidence type="ECO:0000259" key="2">
    <source>
        <dbReference type="Pfam" id="PF00582"/>
    </source>
</evidence>
<dbReference type="CDD" id="cd00293">
    <property type="entry name" value="USP-like"/>
    <property type="match status" value="1"/>
</dbReference>
<dbReference type="PANTHER" id="PTHR46268:SF6">
    <property type="entry name" value="UNIVERSAL STRESS PROTEIN UP12"/>
    <property type="match status" value="1"/>
</dbReference>
<name>A0A4U0EVP0_9FLAO</name>
<accession>A0A4U0EVP0</accession>
<protein>
    <submittedName>
        <fullName evidence="3">Universal stress protein</fullName>
    </submittedName>
</protein>
<dbReference type="InterPro" id="IPR006016">
    <property type="entry name" value="UspA"/>
</dbReference>
<dbReference type="Pfam" id="PF00582">
    <property type="entry name" value="Usp"/>
    <property type="match status" value="1"/>
</dbReference>
<keyword evidence="4" id="KW-1185">Reference proteome</keyword>
<dbReference type="OrthoDB" id="9788959at2"/>
<evidence type="ECO:0000313" key="3">
    <source>
        <dbReference type="EMBL" id="TJY35808.1"/>
    </source>
</evidence>
<feature type="domain" description="UspA" evidence="2">
    <location>
        <begin position="9"/>
        <end position="153"/>
    </location>
</feature>
<gene>
    <name evidence="3" type="ORF">E5167_08020</name>
</gene>
<evidence type="ECO:0000313" key="4">
    <source>
        <dbReference type="Proteomes" id="UP000307657"/>
    </source>
</evidence>
<dbReference type="InterPro" id="IPR006015">
    <property type="entry name" value="Universal_stress_UspA"/>
</dbReference>
<dbReference type="PRINTS" id="PR01438">
    <property type="entry name" value="UNVRSLSTRESS"/>
</dbReference>
<dbReference type="InterPro" id="IPR014729">
    <property type="entry name" value="Rossmann-like_a/b/a_fold"/>
</dbReference>
<comment type="similarity">
    <text evidence="1">Belongs to the universal stress protein A family.</text>
</comment>
<dbReference type="Gene3D" id="3.40.50.620">
    <property type="entry name" value="HUPs"/>
    <property type="match status" value="2"/>
</dbReference>
<evidence type="ECO:0000256" key="1">
    <source>
        <dbReference type="ARBA" id="ARBA00008791"/>
    </source>
</evidence>
<comment type="caution">
    <text evidence="3">The sequence shown here is derived from an EMBL/GenBank/DDBJ whole genome shotgun (WGS) entry which is preliminary data.</text>
</comment>
<sequence>MLKIERILKSILLPTDFSNNSINAINYAVELLKDEVCEFYVINIQKASSFVSDDLMTMTSSATIYHTLIDIAKKSIKNIIDDVKETYNNNLHQFYSIVDYDNFVDGINQACESRNIDLIIMGTKGASGAEKVLFGSNTARVMQRCNTPVLAIPDGCKFKGVDKIAFTSNYLIKYSNKDLKSLYDISSLYKSSIDIIHVTNNGDLTSSQENNRAFLDAYFSNLKHEFIDLEKADIFKAIQDYIKEKNIKILAMTSRHHSFLERLFTRHLVEAFAFNIDIPFLVMENSNQ</sequence>
<organism evidence="3 4">
    <name type="scientific">Pontimicrobium aquaticum</name>
    <dbReference type="NCBI Taxonomy" id="2565367"/>
    <lineage>
        <taxon>Bacteria</taxon>
        <taxon>Pseudomonadati</taxon>
        <taxon>Bacteroidota</taxon>
        <taxon>Flavobacteriia</taxon>
        <taxon>Flavobacteriales</taxon>
        <taxon>Flavobacteriaceae</taxon>
        <taxon>Pontimicrobium</taxon>
    </lineage>
</organism>
<reference evidence="3 4" key="1">
    <citation type="submission" date="2019-04" db="EMBL/GenBank/DDBJ databases">
        <title>Lacinutrix sp. nov., isolated from marine water.</title>
        <authorList>
            <person name="Kim W."/>
        </authorList>
    </citation>
    <scope>NUCLEOTIDE SEQUENCE [LARGE SCALE GENOMIC DNA]</scope>
    <source>
        <strain evidence="3 4">CAU 1491</strain>
    </source>
</reference>
<dbReference type="Proteomes" id="UP000307657">
    <property type="component" value="Unassembled WGS sequence"/>
</dbReference>
<dbReference type="PANTHER" id="PTHR46268">
    <property type="entry name" value="STRESS RESPONSE PROTEIN NHAX"/>
    <property type="match status" value="1"/>
</dbReference>
<proteinExistence type="inferred from homology"/>